<comment type="caution">
    <text evidence="1">The sequence shown here is derived from an EMBL/GenBank/DDBJ whole genome shotgun (WGS) entry which is preliminary data.</text>
</comment>
<evidence type="ECO:0000313" key="1">
    <source>
        <dbReference type="EMBL" id="TNV75494.1"/>
    </source>
</evidence>
<sequence>MMNGANFQVMIKDLTFLNEKSGVLLYNTVSQGKSMRIAINCNERILKPEYLNKEALIALGHPDVHKI</sequence>
<organism evidence="1 2">
    <name type="scientific">Halteria grandinella</name>
    <dbReference type="NCBI Taxonomy" id="5974"/>
    <lineage>
        <taxon>Eukaryota</taxon>
        <taxon>Sar</taxon>
        <taxon>Alveolata</taxon>
        <taxon>Ciliophora</taxon>
        <taxon>Intramacronucleata</taxon>
        <taxon>Spirotrichea</taxon>
        <taxon>Stichotrichia</taxon>
        <taxon>Sporadotrichida</taxon>
        <taxon>Halteriidae</taxon>
        <taxon>Halteria</taxon>
    </lineage>
</organism>
<dbReference type="Proteomes" id="UP000785679">
    <property type="component" value="Unassembled WGS sequence"/>
</dbReference>
<gene>
    <name evidence="1" type="ORF">FGO68_gene16415</name>
</gene>
<evidence type="ECO:0000313" key="2">
    <source>
        <dbReference type="Proteomes" id="UP000785679"/>
    </source>
</evidence>
<accession>A0A8J8NIT7</accession>
<proteinExistence type="predicted"/>
<dbReference type="AlphaFoldDB" id="A0A8J8NIT7"/>
<name>A0A8J8NIT7_HALGN</name>
<keyword evidence="2" id="KW-1185">Reference proteome</keyword>
<protein>
    <submittedName>
        <fullName evidence="1">Uncharacterized protein</fullName>
    </submittedName>
</protein>
<dbReference type="EMBL" id="RRYP01015453">
    <property type="protein sequence ID" value="TNV75494.1"/>
    <property type="molecule type" value="Genomic_DNA"/>
</dbReference>
<reference evidence="1" key="1">
    <citation type="submission" date="2019-06" db="EMBL/GenBank/DDBJ databases">
        <authorList>
            <person name="Zheng W."/>
        </authorList>
    </citation>
    <scope>NUCLEOTIDE SEQUENCE</scope>
    <source>
        <strain evidence="1">QDHG01</strain>
    </source>
</reference>